<dbReference type="SUPFAM" id="SSF52025">
    <property type="entry name" value="PA domain"/>
    <property type="match status" value="1"/>
</dbReference>
<dbReference type="PANTHER" id="PTHR22702">
    <property type="entry name" value="PROTEASE-ASSOCIATED DOMAIN-CONTAINING PROTEIN"/>
    <property type="match status" value="1"/>
</dbReference>
<dbReference type="PANTHER" id="PTHR22702:SF1">
    <property type="entry name" value="PROTEASE-ASSOCIATED DOMAIN-CONTAINING PROTEIN 1"/>
    <property type="match status" value="1"/>
</dbReference>
<dbReference type="Pfam" id="PF02225">
    <property type="entry name" value="PA"/>
    <property type="match status" value="1"/>
</dbReference>
<protein>
    <recommendedName>
        <fullName evidence="4">PA domain-containing protein</fullName>
    </recommendedName>
</protein>
<organism evidence="5">
    <name type="scientific">Aureoumbra lagunensis</name>
    <dbReference type="NCBI Taxonomy" id="44058"/>
    <lineage>
        <taxon>Eukaryota</taxon>
        <taxon>Sar</taxon>
        <taxon>Stramenopiles</taxon>
        <taxon>Ochrophyta</taxon>
        <taxon>Pelagophyceae</taxon>
        <taxon>Pelagomonadales</taxon>
        <taxon>Aureoumbra</taxon>
    </lineage>
</organism>
<dbReference type="EMBL" id="HBIJ01011514">
    <property type="protein sequence ID" value="CAE0367116.1"/>
    <property type="molecule type" value="Transcribed_RNA"/>
</dbReference>
<dbReference type="InterPro" id="IPR003137">
    <property type="entry name" value="PA_domain"/>
</dbReference>
<evidence type="ECO:0000256" key="2">
    <source>
        <dbReference type="ARBA" id="ARBA00023180"/>
    </source>
</evidence>
<proteinExistence type="predicted"/>
<evidence type="ECO:0000256" key="1">
    <source>
        <dbReference type="ARBA" id="ARBA00022729"/>
    </source>
</evidence>
<accession>A0A7S3JYL7</accession>
<sequence length="553" mass="61704">MLITAQYSCVVLFILVVSSFTDDGYEIEVPHGESMGIELNEKLEIVSKLASAPLYITKVQPGDSIISVDGRKVSTMAQLRLAIATPSLNQAKTKPRRIYFRRGKPNQEPSSSMNDSTDTTVYTRNLSSWLGRLEVLRVGRASPRALTRQISRNALTADPIILSIEAKLAKFGGQTTTKVPHPFILIDEEHMGCEVRLLPKTLTGIEYLVVQRGRCSYAEKAIAAQSIGAAALIIIDTAITTQGEGRLEADAAYLKANPQLTIPIVSVSRQDGRLLREYVADSRNAQSRLNLRFNFSFHSNRTTTIYEPPMQREQTTAQAVRRAFRSNYAPSTKIHAVFEGLSLDLIGVEKKLNINVIAFGHTLLPATLKFSMLLFFGCRTVLDDDFSTKLSNIYYGVNVVLDLSDDCGFDLSLTKLVQELSPELIIIIFHSNYSSLLFPFDLDPYNLPENLNSSFYATMTPAAAKRLRSAFSDTEALQIQAVQPRPRLLRTWRQLLNLTEPSAWPSESKLQTRIYGSLRSLVQVPGGDEPDPDQWTALKSIWSDLQHVCEARR</sequence>
<feature type="signal peptide" evidence="3">
    <location>
        <begin position="1"/>
        <end position="19"/>
    </location>
</feature>
<name>A0A7S3JYL7_9STRA</name>
<dbReference type="AlphaFoldDB" id="A0A7S3JYL7"/>
<dbReference type="InterPro" id="IPR046450">
    <property type="entry name" value="PA_dom_sf"/>
</dbReference>
<reference evidence="5" key="1">
    <citation type="submission" date="2021-01" db="EMBL/GenBank/DDBJ databases">
        <authorList>
            <person name="Corre E."/>
            <person name="Pelletier E."/>
            <person name="Niang G."/>
            <person name="Scheremetjew M."/>
            <person name="Finn R."/>
            <person name="Kale V."/>
            <person name="Holt S."/>
            <person name="Cochrane G."/>
            <person name="Meng A."/>
            <person name="Brown T."/>
            <person name="Cohen L."/>
        </authorList>
    </citation>
    <scope>NUCLEOTIDE SEQUENCE</scope>
    <source>
        <strain evidence="5">CCMP1510</strain>
    </source>
</reference>
<feature type="domain" description="PA" evidence="4">
    <location>
        <begin position="208"/>
        <end position="274"/>
    </location>
</feature>
<feature type="chain" id="PRO_5031227975" description="PA domain-containing protein" evidence="3">
    <location>
        <begin position="20"/>
        <end position="553"/>
    </location>
</feature>
<dbReference type="InterPro" id="IPR036034">
    <property type="entry name" value="PDZ_sf"/>
</dbReference>
<evidence type="ECO:0000256" key="3">
    <source>
        <dbReference type="SAM" id="SignalP"/>
    </source>
</evidence>
<gene>
    <name evidence="5" type="ORF">ALAG00032_LOCUS7865</name>
</gene>
<dbReference type="Gene3D" id="3.50.30.30">
    <property type="match status" value="1"/>
</dbReference>
<dbReference type="SUPFAM" id="SSF50156">
    <property type="entry name" value="PDZ domain-like"/>
    <property type="match status" value="1"/>
</dbReference>
<keyword evidence="1 3" id="KW-0732">Signal</keyword>
<evidence type="ECO:0000313" key="5">
    <source>
        <dbReference type="EMBL" id="CAE0367116.1"/>
    </source>
</evidence>
<evidence type="ECO:0000259" key="4">
    <source>
        <dbReference type="Pfam" id="PF02225"/>
    </source>
</evidence>
<keyword evidence="2" id="KW-0325">Glycoprotein</keyword>